<evidence type="ECO:0000313" key="2">
    <source>
        <dbReference type="Proteomes" id="UP001217089"/>
    </source>
</evidence>
<accession>A0ABQ9EWG2</accession>
<dbReference type="PANTHER" id="PTHR46830:SF1">
    <property type="entry name" value="ALPHA-1,4-N-ACETYLGLUCOSAMINYLTRANSFERASE"/>
    <property type="match status" value="1"/>
</dbReference>
<keyword evidence="2" id="KW-1185">Reference proteome</keyword>
<dbReference type="InterPro" id="IPR007577">
    <property type="entry name" value="GlycoTrfase_DXD_sugar-bd_CS"/>
</dbReference>
<organism evidence="1 2">
    <name type="scientific">Tegillarca granosa</name>
    <name type="common">Malaysian cockle</name>
    <name type="synonym">Anadara granosa</name>
    <dbReference type="NCBI Taxonomy" id="220873"/>
    <lineage>
        <taxon>Eukaryota</taxon>
        <taxon>Metazoa</taxon>
        <taxon>Spiralia</taxon>
        <taxon>Lophotrochozoa</taxon>
        <taxon>Mollusca</taxon>
        <taxon>Bivalvia</taxon>
        <taxon>Autobranchia</taxon>
        <taxon>Pteriomorphia</taxon>
        <taxon>Arcoida</taxon>
        <taxon>Arcoidea</taxon>
        <taxon>Arcidae</taxon>
        <taxon>Tegillarca</taxon>
    </lineage>
</organism>
<proteinExistence type="predicted"/>
<protein>
    <recommendedName>
        <fullName evidence="3">Alpha-1,4-N-acetylglucosaminyltransferase</fullName>
    </recommendedName>
</protein>
<dbReference type="InterPro" id="IPR029044">
    <property type="entry name" value="Nucleotide-diphossugar_trans"/>
</dbReference>
<name>A0ABQ9EWG2_TEGGR</name>
<reference evidence="1 2" key="1">
    <citation type="submission" date="2022-12" db="EMBL/GenBank/DDBJ databases">
        <title>Chromosome-level genome of Tegillarca granosa.</title>
        <authorList>
            <person name="Kim J."/>
        </authorList>
    </citation>
    <scope>NUCLEOTIDE SEQUENCE [LARGE SCALE GENOMIC DNA]</scope>
    <source>
        <strain evidence="1">Teg-2019</strain>
        <tissue evidence="1">Adductor muscle</tissue>
    </source>
</reference>
<dbReference type="Proteomes" id="UP001217089">
    <property type="component" value="Unassembled WGS sequence"/>
</dbReference>
<dbReference type="PANTHER" id="PTHR46830">
    <property type="entry name" value="TRANSFERASE, PUTATIVE-RELATED"/>
    <property type="match status" value="1"/>
</dbReference>
<comment type="caution">
    <text evidence="1">The sequence shown here is derived from an EMBL/GenBank/DDBJ whole genome shotgun (WGS) entry which is preliminary data.</text>
</comment>
<dbReference type="EMBL" id="JARBDR010000657">
    <property type="protein sequence ID" value="KAJ8309519.1"/>
    <property type="molecule type" value="Genomic_DNA"/>
</dbReference>
<gene>
    <name evidence="1" type="ORF">KUTeg_014393</name>
</gene>
<dbReference type="Pfam" id="PF04488">
    <property type="entry name" value="Gly_transf_sug"/>
    <property type="match status" value="1"/>
</dbReference>
<dbReference type="SUPFAM" id="SSF53448">
    <property type="entry name" value="Nucleotide-diphospho-sugar transferases"/>
    <property type="match status" value="1"/>
</dbReference>
<sequence>MCDNPSSENNWDFHCLVKCQRWNFSDLKEINRNYLSLQCRKNTGAMKLEIGVNELHVPMVPFRHPCLKDIINLQCKTDRAVPKIIHYVWLGPKVREFKFENFLSAYSAYKFLKPCLMFFHGETIPFGPRWDYLLKIVPNIVHVYREAPVSIFGTKLGHIEHKADIARLEAVLEYGGIYIDTDTVILRSLDPLRDYNFTLSKAFDYNLSNGLIMSVPNATFANIWYREYKSYNPKQWGVHSTILPFRLSKKYPNLIHTEEKTFVRPNAGELKMLFEENFNWSKNYAIHLYVRFYRKYKYNINVIRTLNTTMGSLARHVLFGSKELCIQ</sequence>
<evidence type="ECO:0008006" key="3">
    <source>
        <dbReference type="Google" id="ProtNLM"/>
    </source>
</evidence>
<dbReference type="Gene3D" id="3.90.550.20">
    <property type="match status" value="1"/>
</dbReference>
<evidence type="ECO:0000313" key="1">
    <source>
        <dbReference type="EMBL" id="KAJ8309519.1"/>
    </source>
</evidence>